<feature type="compositionally biased region" description="Basic and acidic residues" evidence="10">
    <location>
        <begin position="573"/>
        <end position="583"/>
    </location>
</feature>
<dbReference type="Gene3D" id="3.40.1170.60">
    <property type="match status" value="1"/>
</dbReference>
<evidence type="ECO:0000256" key="4">
    <source>
        <dbReference type="ARBA" id="ARBA00022763"/>
    </source>
</evidence>
<feature type="compositionally biased region" description="Low complexity" evidence="10">
    <location>
        <begin position="600"/>
        <end position="618"/>
    </location>
</feature>
<evidence type="ECO:0000256" key="9">
    <source>
        <dbReference type="ARBA" id="ARBA00044975"/>
    </source>
</evidence>
<keyword evidence="8" id="KW-0539">Nucleus</keyword>
<keyword evidence="3" id="KW-0479">Metal-binding</keyword>
<dbReference type="Pfam" id="PF21704">
    <property type="entry name" value="POLH-Rev1_HhH"/>
    <property type="match status" value="1"/>
</dbReference>
<dbReference type="GO" id="GO:0008270">
    <property type="term" value="F:zinc ion binding"/>
    <property type="evidence" value="ECO:0007669"/>
    <property type="project" value="UniProtKB-KW"/>
</dbReference>
<organism evidence="12 13">
    <name type="scientific">Geranomyces variabilis</name>
    <dbReference type="NCBI Taxonomy" id="109894"/>
    <lineage>
        <taxon>Eukaryota</taxon>
        <taxon>Fungi</taxon>
        <taxon>Fungi incertae sedis</taxon>
        <taxon>Chytridiomycota</taxon>
        <taxon>Chytridiomycota incertae sedis</taxon>
        <taxon>Chytridiomycetes</taxon>
        <taxon>Spizellomycetales</taxon>
        <taxon>Powellomycetaceae</taxon>
        <taxon>Geranomyces</taxon>
    </lineage>
</organism>
<evidence type="ECO:0000256" key="3">
    <source>
        <dbReference type="ARBA" id="ARBA00022723"/>
    </source>
</evidence>
<evidence type="ECO:0000256" key="7">
    <source>
        <dbReference type="ARBA" id="ARBA00023204"/>
    </source>
</evidence>
<dbReference type="InterPro" id="IPR052230">
    <property type="entry name" value="DNA_polymerase_eta"/>
</dbReference>
<evidence type="ECO:0000256" key="5">
    <source>
        <dbReference type="ARBA" id="ARBA00022771"/>
    </source>
</evidence>
<evidence type="ECO:0000313" key="12">
    <source>
        <dbReference type="EMBL" id="KAJ3182699.1"/>
    </source>
</evidence>
<evidence type="ECO:0000259" key="11">
    <source>
        <dbReference type="PROSITE" id="PS50173"/>
    </source>
</evidence>
<feature type="region of interest" description="Disordered" evidence="10">
    <location>
        <begin position="444"/>
        <end position="654"/>
    </location>
</feature>
<dbReference type="SUPFAM" id="SSF56672">
    <property type="entry name" value="DNA/RNA polymerases"/>
    <property type="match status" value="1"/>
</dbReference>
<dbReference type="EMBL" id="JADGJQ010000008">
    <property type="protein sequence ID" value="KAJ3182699.1"/>
    <property type="molecule type" value="Genomic_DNA"/>
</dbReference>
<comment type="caution">
    <text evidence="12">The sequence shown here is derived from an EMBL/GenBank/DDBJ whole genome shotgun (WGS) entry which is preliminary data.</text>
</comment>
<protein>
    <recommendedName>
        <fullName evidence="9">DNA polymerase eta</fullName>
    </recommendedName>
</protein>
<dbReference type="AlphaFoldDB" id="A0AAD5TU10"/>
<dbReference type="PROSITE" id="PS50173">
    <property type="entry name" value="UMUC"/>
    <property type="match status" value="1"/>
</dbReference>
<dbReference type="Pfam" id="PF11799">
    <property type="entry name" value="IMS_C"/>
    <property type="match status" value="1"/>
</dbReference>
<comment type="subcellular location">
    <subcellularLocation>
        <location evidence="1">Nucleus</location>
    </subcellularLocation>
</comment>
<dbReference type="Gene3D" id="1.10.150.20">
    <property type="entry name" value="5' to 3' exonuclease, C-terminal subdomain"/>
    <property type="match status" value="1"/>
</dbReference>
<keyword evidence="6" id="KW-0862">Zinc</keyword>
<sequence length="654" mass="70711">MDEALKRTDRVIVHVDLDAFYCQVEHVRLGIPTDVPLCVQQWQGLIAVNYAARAAGIKRHCNVTEARKLCPEARFVHVATFADGDTTPQYHSEGISYQTHKVSLDPYRKASMKIMAIFERSCPKYQRASIDEAYLDLTDEVNMRIKTRLASSSSTDMDDDAEPDVNWDGAGILVGDQVSHSTGWRDLQLRVAAEISQEIRATVYKELQYTCSAGIAHNKTLAKLCSGLNKPNKQTVLRQAAVSPFMEKLPLGEIRNLGGKRGTEVEEALGVTTAGELWKYSVETLQAKFGASTGSWLYDICRGICHEPVTETAIAKSMMAAKTLRPHIKTVAELSHWLEILSNELYNRLIDDNALNNRWPRVITFHVKHPLDASSHSRRTDLPPFHDFVATSIRDRCLALWTSGGDGSASRWPIERIAVGVGGFEKLDAGVVSVKNFFKKVEPTDEPGVVKTPTPTPAPGAESSPPSRRKPPAKATNSLQNFFNAAPAPAPSNTGATTTNPSPQKHRPPSSSSSGGPLDAFFQTTTTTTSATPSSPTPQKSEQPASAPGPNPASSDSPFQCATCPPGSAAFTDARELAEHNDWHMAMALHNEERGGGGAAAAPPSSSSSLSSSTAARGGKTKTGPARGKRKRATTAGDARSRKAQPPLAFGRRE</sequence>
<dbReference type="GO" id="GO:0042276">
    <property type="term" value="P:error-prone translesion synthesis"/>
    <property type="evidence" value="ECO:0007669"/>
    <property type="project" value="TreeGrafter"/>
</dbReference>
<feature type="compositionally biased region" description="Low complexity" evidence="10">
    <location>
        <begin position="481"/>
        <end position="517"/>
    </location>
</feature>
<gene>
    <name evidence="12" type="primary">RAD30</name>
    <name evidence="12" type="ORF">HDU87_008038</name>
</gene>
<keyword evidence="7" id="KW-0234">DNA repair</keyword>
<keyword evidence="2" id="KW-0808">Transferase</keyword>
<keyword evidence="12" id="KW-0548">Nucleotidyltransferase</keyword>
<dbReference type="Pfam" id="PF00817">
    <property type="entry name" value="IMS"/>
    <property type="match status" value="1"/>
</dbReference>
<keyword evidence="12" id="KW-0239">DNA-directed DNA polymerase</keyword>
<dbReference type="InterPro" id="IPR017961">
    <property type="entry name" value="DNA_pol_Y-fam_little_finger"/>
</dbReference>
<dbReference type="GO" id="GO:0003684">
    <property type="term" value="F:damaged DNA binding"/>
    <property type="evidence" value="ECO:0007669"/>
    <property type="project" value="InterPro"/>
</dbReference>
<dbReference type="GO" id="GO:0009314">
    <property type="term" value="P:response to radiation"/>
    <property type="evidence" value="ECO:0007669"/>
    <property type="project" value="TreeGrafter"/>
</dbReference>
<evidence type="ECO:0000256" key="6">
    <source>
        <dbReference type="ARBA" id="ARBA00022833"/>
    </source>
</evidence>
<dbReference type="PANTHER" id="PTHR45873">
    <property type="entry name" value="DNA POLYMERASE ETA"/>
    <property type="match status" value="1"/>
</dbReference>
<dbReference type="FunFam" id="3.40.1170.60:FF:000008">
    <property type="entry name" value="DNA polymerase eta subunit"/>
    <property type="match status" value="1"/>
</dbReference>
<evidence type="ECO:0000256" key="2">
    <source>
        <dbReference type="ARBA" id="ARBA00022679"/>
    </source>
</evidence>
<keyword evidence="13" id="KW-1185">Reference proteome</keyword>
<dbReference type="InterPro" id="IPR043502">
    <property type="entry name" value="DNA/RNA_pol_sf"/>
</dbReference>
<dbReference type="GO" id="GO:0035861">
    <property type="term" value="C:site of double-strand break"/>
    <property type="evidence" value="ECO:0007669"/>
    <property type="project" value="TreeGrafter"/>
</dbReference>
<dbReference type="InterPro" id="IPR001126">
    <property type="entry name" value="UmuC"/>
</dbReference>
<dbReference type="InterPro" id="IPR043128">
    <property type="entry name" value="Rev_trsase/Diguanyl_cyclase"/>
</dbReference>
<dbReference type="GO" id="GO:0005634">
    <property type="term" value="C:nucleus"/>
    <property type="evidence" value="ECO:0007669"/>
    <property type="project" value="UniProtKB-SubCell"/>
</dbReference>
<dbReference type="Proteomes" id="UP001212152">
    <property type="component" value="Unassembled WGS sequence"/>
</dbReference>
<feature type="compositionally biased region" description="Low complexity" evidence="10">
    <location>
        <begin position="524"/>
        <end position="558"/>
    </location>
</feature>
<evidence type="ECO:0000256" key="10">
    <source>
        <dbReference type="SAM" id="MobiDB-lite"/>
    </source>
</evidence>
<keyword evidence="5" id="KW-0863">Zinc-finger</keyword>
<proteinExistence type="predicted"/>
<evidence type="ECO:0000256" key="1">
    <source>
        <dbReference type="ARBA" id="ARBA00004123"/>
    </source>
</evidence>
<dbReference type="InterPro" id="IPR036775">
    <property type="entry name" value="DNA_pol_Y-fam_lit_finger_sf"/>
</dbReference>
<dbReference type="GO" id="GO:0005657">
    <property type="term" value="C:replication fork"/>
    <property type="evidence" value="ECO:0007669"/>
    <property type="project" value="UniProtKB-ARBA"/>
</dbReference>
<dbReference type="GO" id="GO:0070987">
    <property type="term" value="P:error-free translesion synthesis"/>
    <property type="evidence" value="ECO:0007669"/>
    <property type="project" value="UniProtKB-ARBA"/>
</dbReference>
<dbReference type="SUPFAM" id="SSF100879">
    <property type="entry name" value="Lesion bypass DNA polymerase (Y-family), little finger domain"/>
    <property type="match status" value="1"/>
</dbReference>
<evidence type="ECO:0000313" key="13">
    <source>
        <dbReference type="Proteomes" id="UP001212152"/>
    </source>
</evidence>
<feature type="domain" description="UmuC" evidence="11">
    <location>
        <begin position="12"/>
        <end position="258"/>
    </location>
</feature>
<reference evidence="12" key="1">
    <citation type="submission" date="2020-05" db="EMBL/GenBank/DDBJ databases">
        <title>Phylogenomic resolution of chytrid fungi.</title>
        <authorList>
            <person name="Stajich J.E."/>
            <person name="Amses K."/>
            <person name="Simmons R."/>
            <person name="Seto K."/>
            <person name="Myers J."/>
            <person name="Bonds A."/>
            <person name="Quandt C.A."/>
            <person name="Barry K."/>
            <person name="Liu P."/>
            <person name="Grigoriev I."/>
            <person name="Longcore J.E."/>
            <person name="James T.Y."/>
        </authorList>
    </citation>
    <scope>NUCLEOTIDE SEQUENCE</scope>
    <source>
        <strain evidence="12">JEL0379</strain>
    </source>
</reference>
<keyword evidence="4" id="KW-0227">DNA damage</keyword>
<dbReference type="GO" id="GO:0003887">
    <property type="term" value="F:DNA-directed DNA polymerase activity"/>
    <property type="evidence" value="ECO:0007669"/>
    <property type="project" value="UniProtKB-KW"/>
</dbReference>
<name>A0AAD5TU10_9FUNG</name>
<evidence type="ECO:0000256" key="8">
    <source>
        <dbReference type="ARBA" id="ARBA00023242"/>
    </source>
</evidence>
<dbReference type="PIRSF" id="PIRSF036603">
    <property type="entry name" value="DPol_eta"/>
    <property type="match status" value="1"/>
</dbReference>
<dbReference type="GO" id="GO:0007064">
    <property type="term" value="P:mitotic sister chromatid cohesion"/>
    <property type="evidence" value="ECO:0007669"/>
    <property type="project" value="UniProtKB-ARBA"/>
</dbReference>
<accession>A0AAD5TU10</accession>
<dbReference type="Gene3D" id="3.30.70.270">
    <property type="match status" value="1"/>
</dbReference>
<dbReference type="PANTHER" id="PTHR45873:SF1">
    <property type="entry name" value="DNA POLYMERASE ETA"/>
    <property type="match status" value="1"/>
</dbReference>
<dbReference type="Gene3D" id="3.30.1490.100">
    <property type="entry name" value="DNA polymerase, Y-family, little finger domain"/>
    <property type="match status" value="1"/>
</dbReference>
<dbReference type="GO" id="GO:0006281">
    <property type="term" value="P:DNA repair"/>
    <property type="evidence" value="ECO:0007669"/>
    <property type="project" value="UniProtKB-KW"/>
</dbReference>
<dbReference type="FunFam" id="1.10.150.20:FF:000014">
    <property type="entry name" value="Polymerase (DNA directed), eta"/>
    <property type="match status" value="1"/>
</dbReference>